<proteinExistence type="predicted"/>
<protein>
    <recommendedName>
        <fullName evidence="9">Amino acid permease/ SLC12A domain-containing protein</fullName>
    </recommendedName>
</protein>
<gene>
    <name evidence="10" type="ORF">I303_08023</name>
    <name evidence="11" type="ORF">I303_108032</name>
</gene>
<dbReference type="PIRSF" id="PIRSF006060">
    <property type="entry name" value="AA_transporter"/>
    <property type="match status" value="1"/>
</dbReference>
<feature type="domain" description="Amino acid permease/ SLC12A" evidence="9">
    <location>
        <begin position="82"/>
        <end position="543"/>
    </location>
</feature>
<dbReference type="FunFam" id="1.20.1740.10:FF:000006">
    <property type="entry name" value="General amino acid permease"/>
    <property type="match status" value="1"/>
</dbReference>
<dbReference type="InterPro" id="IPR050524">
    <property type="entry name" value="APC_YAT"/>
</dbReference>
<evidence type="ECO:0000256" key="1">
    <source>
        <dbReference type="ARBA" id="ARBA00004141"/>
    </source>
</evidence>
<organism evidence="10">
    <name type="scientific">Kwoniella dejecticola CBS 10117</name>
    <dbReference type="NCBI Taxonomy" id="1296121"/>
    <lineage>
        <taxon>Eukaryota</taxon>
        <taxon>Fungi</taxon>
        <taxon>Dikarya</taxon>
        <taxon>Basidiomycota</taxon>
        <taxon>Agaricomycotina</taxon>
        <taxon>Tremellomycetes</taxon>
        <taxon>Tremellales</taxon>
        <taxon>Cryptococcaceae</taxon>
        <taxon>Kwoniella</taxon>
    </lineage>
</organism>
<feature type="transmembrane region" description="Helical" evidence="8">
    <location>
        <begin position="314"/>
        <end position="335"/>
    </location>
</feature>
<dbReference type="KEGG" id="kdj:28971722"/>
<evidence type="ECO:0000256" key="7">
    <source>
        <dbReference type="SAM" id="MobiDB-lite"/>
    </source>
</evidence>
<evidence type="ECO:0000313" key="10">
    <source>
        <dbReference type="EMBL" id="OBR82109.1"/>
    </source>
</evidence>
<dbReference type="PROSITE" id="PS00218">
    <property type="entry name" value="AMINO_ACID_PERMEASE_1"/>
    <property type="match status" value="1"/>
</dbReference>
<reference evidence="11" key="2">
    <citation type="submission" date="2013-07" db="EMBL/GenBank/DDBJ databases">
        <authorList>
            <consortium name="The Broad Institute Genome Sequencing Platform"/>
            <person name="Cuomo C."/>
            <person name="Litvintseva A."/>
            <person name="Chen Y."/>
            <person name="Heitman J."/>
            <person name="Sun S."/>
            <person name="Springer D."/>
            <person name="Dromer F."/>
            <person name="Young S.K."/>
            <person name="Zeng Q."/>
            <person name="Gargeya S."/>
            <person name="Fitzgerald M."/>
            <person name="Abouelleil A."/>
            <person name="Alvarado L."/>
            <person name="Berlin A.M."/>
            <person name="Chapman S.B."/>
            <person name="Dewar J."/>
            <person name="Goldberg J."/>
            <person name="Griggs A."/>
            <person name="Gujja S."/>
            <person name="Hansen M."/>
            <person name="Howarth C."/>
            <person name="Imamovic A."/>
            <person name="Larimer J."/>
            <person name="McCowan C."/>
            <person name="Murphy C."/>
            <person name="Pearson M."/>
            <person name="Priest M."/>
            <person name="Roberts A."/>
            <person name="Saif S."/>
            <person name="Shea T."/>
            <person name="Sykes S."/>
            <person name="Wortman J."/>
            <person name="Nusbaum C."/>
            <person name="Birren B."/>
        </authorList>
    </citation>
    <scope>NUCLEOTIDE SEQUENCE</scope>
    <source>
        <strain evidence="11">CBS 10117</strain>
    </source>
</reference>
<keyword evidence="5 8" id="KW-1133">Transmembrane helix</keyword>
<dbReference type="InterPro" id="IPR004841">
    <property type="entry name" value="AA-permease/SLC12A_dom"/>
</dbReference>
<evidence type="ECO:0000256" key="8">
    <source>
        <dbReference type="SAM" id="Phobius"/>
    </source>
</evidence>
<dbReference type="AlphaFoldDB" id="A0A1A5ZWD5"/>
<feature type="transmembrane region" description="Helical" evidence="8">
    <location>
        <begin position="367"/>
        <end position="386"/>
    </location>
</feature>
<feature type="transmembrane region" description="Helical" evidence="8">
    <location>
        <begin position="191"/>
        <end position="212"/>
    </location>
</feature>
<evidence type="ECO:0000256" key="5">
    <source>
        <dbReference type="ARBA" id="ARBA00022989"/>
    </source>
</evidence>
<feature type="transmembrane region" description="Helical" evidence="8">
    <location>
        <begin position="149"/>
        <end position="171"/>
    </location>
</feature>
<dbReference type="GO" id="GO:0016020">
    <property type="term" value="C:membrane"/>
    <property type="evidence" value="ECO:0007669"/>
    <property type="project" value="UniProtKB-SubCell"/>
</dbReference>
<dbReference type="Pfam" id="PF00324">
    <property type="entry name" value="AA_permease"/>
    <property type="match status" value="1"/>
</dbReference>
<dbReference type="PANTHER" id="PTHR43341:SF18">
    <property type="entry name" value="AMINO ACID PERMEASE_ SLC12A DOMAIN-CONTAINING PROTEIN"/>
    <property type="match status" value="1"/>
</dbReference>
<reference evidence="11" key="3">
    <citation type="submission" date="2024-02" db="EMBL/GenBank/DDBJ databases">
        <title>Comparative genomics of Cryptococcus and Kwoniella reveals pathogenesis evolution and contrasting modes of karyotype evolution via chromosome fusion or intercentromeric recombination.</title>
        <authorList>
            <person name="Coelho M.A."/>
            <person name="David-Palma M."/>
            <person name="Shea T."/>
            <person name="Bowers K."/>
            <person name="McGinley-Smith S."/>
            <person name="Mohammad A.W."/>
            <person name="Gnirke A."/>
            <person name="Yurkov A.M."/>
            <person name="Nowrousian M."/>
            <person name="Sun S."/>
            <person name="Cuomo C.A."/>
            <person name="Heitman J."/>
        </authorList>
    </citation>
    <scope>NUCLEOTIDE SEQUENCE</scope>
    <source>
        <strain evidence="11">CBS 10117</strain>
    </source>
</reference>
<dbReference type="OrthoDB" id="10062876at2759"/>
<dbReference type="Proteomes" id="UP000078595">
    <property type="component" value="Chromosome 10"/>
</dbReference>
<evidence type="ECO:0000256" key="3">
    <source>
        <dbReference type="ARBA" id="ARBA00022692"/>
    </source>
</evidence>
<keyword evidence="4" id="KW-0029">Amino-acid transport</keyword>
<keyword evidence="3 8" id="KW-0812">Transmembrane</keyword>
<evidence type="ECO:0000256" key="6">
    <source>
        <dbReference type="ARBA" id="ARBA00023136"/>
    </source>
</evidence>
<keyword evidence="12" id="KW-1185">Reference proteome</keyword>
<dbReference type="EMBL" id="CP144539">
    <property type="protein sequence ID" value="WWC65414.1"/>
    <property type="molecule type" value="Genomic_DNA"/>
</dbReference>
<reference evidence="10" key="1">
    <citation type="submission" date="2013-07" db="EMBL/GenBank/DDBJ databases">
        <title>The Genome Sequence of Cryptococcus dejecticola CBS10117.</title>
        <authorList>
            <consortium name="The Broad Institute Genome Sequencing Platform"/>
            <person name="Cuomo C."/>
            <person name="Litvintseva A."/>
            <person name="Chen Y."/>
            <person name="Heitman J."/>
            <person name="Sun S."/>
            <person name="Springer D."/>
            <person name="Dromer F."/>
            <person name="Young S.K."/>
            <person name="Zeng Q."/>
            <person name="Gargeya S."/>
            <person name="Fitzgerald M."/>
            <person name="Abouelleil A."/>
            <person name="Alvarado L."/>
            <person name="Berlin A.M."/>
            <person name="Chapman S.B."/>
            <person name="Dewar J."/>
            <person name="Goldberg J."/>
            <person name="Griggs A."/>
            <person name="Gujja S."/>
            <person name="Hansen M."/>
            <person name="Howarth C."/>
            <person name="Imamovic A."/>
            <person name="Larimer J."/>
            <person name="McCowan C."/>
            <person name="Murphy C."/>
            <person name="Pearson M."/>
            <person name="Priest M."/>
            <person name="Roberts A."/>
            <person name="Saif S."/>
            <person name="Shea T."/>
            <person name="Sykes S."/>
            <person name="Wortman J."/>
            <person name="Nusbaum C."/>
            <person name="Birren B."/>
        </authorList>
    </citation>
    <scope>NUCLEOTIDE SEQUENCE [LARGE SCALE GENOMIC DNA]</scope>
    <source>
        <strain evidence="10">CBS 10117</strain>
    </source>
</reference>
<evidence type="ECO:0000313" key="12">
    <source>
        <dbReference type="Proteomes" id="UP000078595"/>
    </source>
</evidence>
<feature type="transmembrane region" description="Helical" evidence="8">
    <location>
        <begin position="224"/>
        <end position="242"/>
    </location>
</feature>
<feature type="region of interest" description="Disordered" evidence="7">
    <location>
        <begin position="1"/>
        <end position="24"/>
    </location>
</feature>
<dbReference type="GO" id="GO:0015171">
    <property type="term" value="F:amino acid transmembrane transporter activity"/>
    <property type="evidence" value="ECO:0007669"/>
    <property type="project" value="TreeGrafter"/>
</dbReference>
<feature type="compositionally biased region" description="Basic and acidic residues" evidence="7">
    <location>
        <begin position="1"/>
        <end position="18"/>
    </location>
</feature>
<comment type="subcellular location">
    <subcellularLocation>
        <location evidence="1">Membrane</location>
        <topology evidence="1">Multi-pass membrane protein</topology>
    </subcellularLocation>
</comment>
<dbReference type="Gene3D" id="1.20.1740.10">
    <property type="entry name" value="Amino acid/polyamine transporter I"/>
    <property type="match status" value="1"/>
</dbReference>
<evidence type="ECO:0000259" key="9">
    <source>
        <dbReference type="Pfam" id="PF00324"/>
    </source>
</evidence>
<feature type="transmembrane region" description="Helical" evidence="8">
    <location>
        <begin position="521"/>
        <end position="538"/>
    </location>
</feature>
<evidence type="ECO:0000313" key="11">
    <source>
        <dbReference type="EMBL" id="WWC65414.1"/>
    </source>
</evidence>
<keyword evidence="2" id="KW-0813">Transport</keyword>
<dbReference type="STRING" id="1296121.A0A1A5ZWD5"/>
<feature type="transmembrane region" description="Helical" evidence="8">
    <location>
        <begin position="83"/>
        <end position="101"/>
    </location>
</feature>
<keyword evidence="6 8" id="KW-0472">Membrane</keyword>
<accession>A0A1A5ZWD5</accession>
<sequence length="582" mass="63774">MSITENRPDRTEKDRGGITEDPSLSAENKADAYLSNAYDIEVGTNVVDGDRAPDTIYDVIPEGVNPALVREERVHRGLSQRHIQMIALAGAIGTGLFLGSGKSIRRAGPVGTLIGYGIVGTLVMSVMGCLAELSALAPISGAFVRQSEFFFDPALAFAIGWCCFYGSVVSVPAEWSAVAVIMTYWTDLSPAIWIAICIFITFMTNLFLIRIYGEVELICSMLKIMLILGLILFGLIYDLGGIPGTDRIGFRYWKDPGSFGEGYYYTGTAGGRFCGFWLTLINAVYAFSGVESLAIAAAETKNPRRNVPKAAKHVFIRVFIFYMVTLFIVGLIVPYNDKNLLQSTGTAASSPFVIAAQRAGVKVLPSIINAVIITSAWSSGNHGMLVGSRSLYALALDGKAPKIFTRVSRFGIPYLAVLFQGSFQLLAFMSLNSGAATVFSWMTNINSSSTLCIWIVIGFISLRVRQAMKAQGIAPAKLPWSAPLQPFISHYTMWGSFVVLITGGFYSFLPGNWDVSDFFSSYFSVIFMIVFYFGYKLWKKTKIVPLTQVPVGQFIAIADANPETEAQPTKGPWGWFAKFWWD</sequence>
<dbReference type="RefSeq" id="XP_018259951.1">
    <property type="nucleotide sequence ID" value="XM_018411283.1"/>
</dbReference>
<dbReference type="PANTHER" id="PTHR43341">
    <property type="entry name" value="AMINO ACID PERMEASE"/>
    <property type="match status" value="1"/>
</dbReference>
<name>A0A1A5ZWD5_9TREE</name>
<evidence type="ECO:0000256" key="2">
    <source>
        <dbReference type="ARBA" id="ARBA00022448"/>
    </source>
</evidence>
<feature type="transmembrane region" description="Helical" evidence="8">
    <location>
        <begin position="407"/>
        <end position="429"/>
    </location>
</feature>
<feature type="transmembrane region" description="Helical" evidence="8">
    <location>
        <begin position="441"/>
        <end position="462"/>
    </location>
</feature>
<feature type="transmembrane region" description="Helical" evidence="8">
    <location>
        <begin position="262"/>
        <end position="285"/>
    </location>
</feature>
<dbReference type="GeneID" id="28971722"/>
<feature type="transmembrane region" description="Helical" evidence="8">
    <location>
        <begin position="113"/>
        <end position="137"/>
    </location>
</feature>
<evidence type="ECO:0000256" key="4">
    <source>
        <dbReference type="ARBA" id="ARBA00022970"/>
    </source>
</evidence>
<dbReference type="EMBL" id="KI894036">
    <property type="protein sequence ID" value="OBR82109.1"/>
    <property type="molecule type" value="Genomic_DNA"/>
</dbReference>
<dbReference type="InterPro" id="IPR004840">
    <property type="entry name" value="Amino_acid_permease_CS"/>
</dbReference>
<dbReference type="VEuPathDB" id="FungiDB:I303_08023"/>
<feature type="transmembrane region" description="Helical" evidence="8">
    <location>
        <begin position="491"/>
        <end position="509"/>
    </location>
</feature>